<proteinExistence type="predicted"/>
<organism evidence="1 2">
    <name type="scientific">Trichinella zimbabwensis</name>
    <dbReference type="NCBI Taxonomy" id="268475"/>
    <lineage>
        <taxon>Eukaryota</taxon>
        <taxon>Metazoa</taxon>
        <taxon>Ecdysozoa</taxon>
        <taxon>Nematoda</taxon>
        <taxon>Enoplea</taxon>
        <taxon>Dorylaimia</taxon>
        <taxon>Trichinellida</taxon>
        <taxon>Trichinellidae</taxon>
        <taxon>Trichinella</taxon>
    </lineage>
</organism>
<name>A0A0V1HAX3_9BILA</name>
<evidence type="ECO:0000313" key="1">
    <source>
        <dbReference type="EMBL" id="KRZ07998.1"/>
    </source>
</evidence>
<sequence length="126" mass="14034">MWLSRFSKENNKISMFRCDQLDGEKEAEISCDRDWPADYIATLTWKCENRSLHIVQLCNFLSQLPGTVKVAFQHGANVRHQSRQRRDKNCAMENAAAATAAAAAAAAAADDDDKVLNKHAPTPTKD</sequence>
<evidence type="ECO:0000313" key="2">
    <source>
        <dbReference type="Proteomes" id="UP000055024"/>
    </source>
</evidence>
<protein>
    <submittedName>
        <fullName evidence="1">Uncharacterized protein</fullName>
    </submittedName>
</protein>
<keyword evidence="2" id="KW-1185">Reference proteome</keyword>
<accession>A0A0V1HAX3</accession>
<reference evidence="1 2" key="1">
    <citation type="submission" date="2015-01" db="EMBL/GenBank/DDBJ databases">
        <title>Evolution of Trichinella species and genotypes.</title>
        <authorList>
            <person name="Korhonen P.K."/>
            <person name="Edoardo P."/>
            <person name="Giuseppe L.R."/>
            <person name="Gasser R.B."/>
        </authorList>
    </citation>
    <scope>NUCLEOTIDE SEQUENCE [LARGE SCALE GENOMIC DNA]</scope>
    <source>
        <strain evidence="1">ISS1029</strain>
    </source>
</reference>
<gene>
    <name evidence="1" type="ORF">T11_10737</name>
</gene>
<dbReference type="AlphaFoldDB" id="A0A0V1HAX3"/>
<dbReference type="Proteomes" id="UP000055024">
    <property type="component" value="Unassembled WGS sequence"/>
</dbReference>
<comment type="caution">
    <text evidence="1">The sequence shown here is derived from an EMBL/GenBank/DDBJ whole genome shotgun (WGS) entry which is preliminary data.</text>
</comment>
<dbReference type="EMBL" id="JYDP01000093">
    <property type="protein sequence ID" value="KRZ07998.1"/>
    <property type="molecule type" value="Genomic_DNA"/>
</dbReference>